<reference evidence="1" key="2">
    <citation type="journal article" date="2015" name="Fish Shellfish Immunol.">
        <title>Early steps in the European eel (Anguilla anguilla)-Vibrio vulnificus interaction in the gills: Role of the RtxA13 toxin.</title>
        <authorList>
            <person name="Callol A."/>
            <person name="Pajuelo D."/>
            <person name="Ebbesson L."/>
            <person name="Teles M."/>
            <person name="MacKenzie S."/>
            <person name="Amaro C."/>
        </authorList>
    </citation>
    <scope>NUCLEOTIDE SEQUENCE</scope>
</reference>
<dbReference type="AlphaFoldDB" id="A0A0E9S5V8"/>
<organism evidence="1">
    <name type="scientific">Anguilla anguilla</name>
    <name type="common">European freshwater eel</name>
    <name type="synonym">Muraena anguilla</name>
    <dbReference type="NCBI Taxonomy" id="7936"/>
    <lineage>
        <taxon>Eukaryota</taxon>
        <taxon>Metazoa</taxon>
        <taxon>Chordata</taxon>
        <taxon>Craniata</taxon>
        <taxon>Vertebrata</taxon>
        <taxon>Euteleostomi</taxon>
        <taxon>Actinopterygii</taxon>
        <taxon>Neopterygii</taxon>
        <taxon>Teleostei</taxon>
        <taxon>Anguilliformes</taxon>
        <taxon>Anguillidae</taxon>
        <taxon>Anguilla</taxon>
    </lineage>
</organism>
<dbReference type="EMBL" id="GBXM01077818">
    <property type="protein sequence ID" value="JAH30759.1"/>
    <property type="molecule type" value="Transcribed_RNA"/>
</dbReference>
<reference evidence="1" key="1">
    <citation type="submission" date="2014-11" db="EMBL/GenBank/DDBJ databases">
        <authorList>
            <person name="Amaro Gonzalez C."/>
        </authorList>
    </citation>
    <scope>NUCLEOTIDE SEQUENCE</scope>
</reference>
<protein>
    <submittedName>
        <fullName evidence="1">Uncharacterized protein</fullName>
    </submittedName>
</protein>
<accession>A0A0E9S5V8</accession>
<evidence type="ECO:0000313" key="1">
    <source>
        <dbReference type="EMBL" id="JAH36050.1"/>
    </source>
</evidence>
<name>A0A0E9S5V8_ANGAN</name>
<dbReference type="EMBL" id="GBXM01072527">
    <property type="protein sequence ID" value="JAH36050.1"/>
    <property type="molecule type" value="Transcribed_RNA"/>
</dbReference>
<proteinExistence type="predicted"/>
<sequence>MENNFTDVINLPRALQASPAYVLRLLILVNCVSHYELACKC</sequence>